<protein>
    <submittedName>
        <fullName evidence="1">Transcriptional regulator</fullName>
    </submittedName>
</protein>
<dbReference type="PROSITE" id="PS51197">
    <property type="entry name" value="HTH_RRF2_2"/>
    <property type="match status" value="1"/>
</dbReference>
<sequence>MNTQFSVSIHILSLLAIEKEAVSSQYIADSINSNATLVRKICRYLKNGHFIHSSQGKAGYNLSIPATEIKLGDLYQLIFSETAHFAKIHNDTNPNCYVGKNISHALDEIYNEVDHAIVNQLNIYTIQSVIDRF</sequence>
<accession>A0A9Q6HPD6</accession>
<dbReference type="GO" id="GO:0005829">
    <property type="term" value="C:cytosol"/>
    <property type="evidence" value="ECO:0007669"/>
    <property type="project" value="TreeGrafter"/>
</dbReference>
<dbReference type="SUPFAM" id="SSF46785">
    <property type="entry name" value="Winged helix' DNA-binding domain"/>
    <property type="match status" value="1"/>
</dbReference>
<dbReference type="EMBL" id="PZFQ01000016">
    <property type="protein sequence ID" value="PTI75868.1"/>
    <property type="molecule type" value="Genomic_DNA"/>
</dbReference>
<name>A0A9Q6HPD6_9STAP</name>
<dbReference type="PANTHER" id="PTHR33221">
    <property type="entry name" value="WINGED HELIX-TURN-HELIX TRANSCRIPTIONAL REGULATOR, RRF2 FAMILY"/>
    <property type="match status" value="1"/>
</dbReference>
<dbReference type="AlphaFoldDB" id="A0A9Q6HPD6"/>
<dbReference type="InterPro" id="IPR000944">
    <property type="entry name" value="Tscrpt_reg_Rrf2"/>
</dbReference>
<dbReference type="Gene3D" id="1.10.10.10">
    <property type="entry name" value="Winged helix-like DNA-binding domain superfamily/Winged helix DNA-binding domain"/>
    <property type="match status" value="1"/>
</dbReference>
<dbReference type="Proteomes" id="UP000241960">
    <property type="component" value="Unassembled WGS sequence"/>
</dbReference>
<dbReference type="InterPro" id="IPR036390">
    <property type="entry name" value="WH_DNA-bd_sf"/>
</dbReference>
<dbReference type="PANTHER" id="PTHR33221:SF15">
    <property type="entry name" value="HTH-TYPE TRANSCRIPTIONAL REGULATOR YWGB-RELATED"/>
    <property type="match status" value="1"/>
</dbReference>
<reference evidence="1 2" key="1">
    <citation type="journal article" date="2016" name="Front. Microbiol.">
        <title>Comprehensive Phylogenetic Analysis of Bovine Non-aureus Staphylococci Species Based on Whole-Genome Sequencing.</title>
        <authorList>
            <person name="Naushad S."/>
            <person name="Barkema H.W."/>
            <person name="Luby C."/>
            <person name="Condas L.A."/>
            <person name="Nobrega D.B."/>
            <person name="Carson D.A."/>
            <person name="De Buck J."/>
        </authorList>
    </citation>
    <scope>NUCLEOTIDE SEQUENCE [LARGE SCALE GENOMIC DNA]</scope>
    <source>
        <strain evidence="1 2">SNUC 1231</strain>
    </source>
</reference>
<dbReference type="InterPro" id="IPR036388">
    <property type="entry name" value="WH-like_DNA-bd_sf"/>
</dbReference>
<gene>
    <name evidence="1" type="ORF">BU058_06370</name>
</gene>
<dbReference type="RefSeq" id="WP_073505633.1">
    <property type="nucleotide sequence ID" value="NZ_CP018199.1"/>
</dbReference>
<dbReference type="Pfam" id="PF02082">
    <property type="entry name" value="Rrf2"/>
    <property type="match status" value="1"/>
</dbReference>
<evidence type="ECO:0000313" key="1">
    <source>
        <dbReference type="EMBL" id="PTI75868.1"/>
    </source>
</evidence>
<organism evidence="1 2">
    <name type="scientific">Staphylococcus succinus</name>
    <dbReference type="NCBI Taxonomy" id="61015"/>
    <lineage>
        <taxon>Bacteria</taxon>
        <taxon>Bacillati</taxon>
        <taxon>Bacillota</taxon>
        <taxon>Bacilli</taxon>
        <taxon>Bacillales</taxon>
        <taxon>Staphylococcaceae</taxon>
        <taxon>Staphylococcus</taxon>
    </lineage>
</organism>
<comment type="caution">
    <text evidence="1">The sequence shown here is derived from an EMBL/GenBank/DDBJ whole genome shotgun (WGS) entry which is preliminary data.</text>
</comment>
<proteinExistence type="predicted"/>
<evidence type="ECO:0000313" key="2">
    <source>
        <dbReference type="Proteomes" id="UP000241960"/>
    </source>
</evidence>
<dbReference type="GO" id="GO:0003700">
    <property type="term" value="F:DNA-binding transcription factor activity"/>
    <property type="evidence" value="ECO:0007669"/>
    <property type="project" value="TreeGrafter"/>
</dbReference>